<keyword evidence="1" id="KW-0472">Membrane</keyword>
<keyword evidence="1" id="KW-1133">Transmembrane helix</keyword>
<dbReference type="RefSeq" id="WP_189411737.1">
    <property type="nucleotide sequence ID" value="NZ_BMYJ01000006.1"/>
</dbReference>
<dbReference type="EMBL" id="BMYJ01000006">
    <property type="protein sequence ID" value="GHC58195.1"/>
    <property type="molecule type" value="Genomic_DNA"/>
</dbReference>
<reference evidence="2" key="1">
    <citation type="journal article" date="2014" name="Int. J. Syst. Evol. Microbiol.">
        <title>Complete genome sequence of Corynebacterium casei LMG S-19264T (=DSM 44701T), isolated from a smear-ripened cheese.</title>
        <authorList>
            <consortium name="US DOE Joint Genome Institute (JGI-PGF)"/>
            <person name="Walter F."/>
            <person name="Albersmeier A."/>
            <person name="Kalinowski J."/>
            <person name="Ruckert C."/>
        </authorList>
    </citation>
    <scope>NUCLEOTIDE SEQUENCE</scope>
    <source>
        <strain evidence="2">KCTC 23310</strain>
    </source>
</reference>
<accession>A0A918TR42</accession>
<reference evidence="2" key="2">
    <citation type="submission" date="2020-09" db="EMBL/GenBank/DDBJ databases">
        <authorList>
            <person name="Sun Q."/>
            <person name="Kim S."/>
        </authorList>
    </citation>
    <scope>NUCLEOTIDE SEQUENCE</scope>
    <source>
        <strain evidence="2">KCTC 23310</strain>
    </source>
</reference>
<dbReference type="Proteomes" id="UP000638981">
    <property type="component" value="Unassembled WGS sequence"/>
</dbReference>
<name>A0A918TR42_9RHOB</name>
<gene>
    <name evidence="2" type="ORF">GCM10007315_22220</name>
</gene>
<evidence type="ECO:0000313" key="3">
    <source>
        <dbReference type="Proteomes" id="UP000638981"/>
    </source>
</evidence>
<protein>
    <recommendedName>
        <fullName evidence="4">DUF5337 domain-containing protein</fullName>
    </recommendedName>
</protein>
<proteinExistence type="predicted"/>
<keyword evidence="3" id="KW-1185">Reference proteome</keyword>
<evidence type="ECO:0008006" key="4">
    <source>
        <dbReference type="Google" id="ProtNLM"/>
    </source>
</evidence>
<feature type="transmembrane region" description="Helical" evidence="1">
    <location>
        <begin position="19"/>
        <end position="40"/>
    </location>
</feature>
<dbReference type="InterPro" id="IPR020308">
    <property type="entry name" value="Uncharacterised_Ynq1"/>
</dbReference>
<keyword evidence="1" id="KW-0812">Transmembrane</keyword>
<evidence type="ECO:0000256" key="1">
    <source>
        <dbReference type="SAM" id="Phobius"/>
    </source>
</evidence>
<sequence length="75" mass="8044">MAAPHSEGNEAGARKGRQIALLIAATGLIWIGAQFLGMALGISHRWLALVDLMALAGFVLALVMTFQIWRARQGN</sequence>
<evidence type="ECO:0000313" key="2">
    <source>
        <dbReference type="EMBL" id="GHC58195.1"/>
    </source>
</evidence>
<dbReference type="AlphaFoldDB" id="A0A918TR42"/>
<comment type="caution">
    <text evidence="2">The sequence shown here is derived from an EMBL/GenBank/DDBJ whole genome shotgun (WGS) entry which is preliminary data.</text>
</comment>
<organism evidence="2 3">
    <name type="scientific">Neogemmobacter tilapiae</name>
    <dbReference type="NCBI Taxonomy" id="875041"/>
    <lineage>
        <taxon>Bacteria</taxon>
        <taxon>Pseudomonadati</taxon>
        <taxon>Pseudomonadota</taxon>
        <taxon>Alphaproteobacteria</taxon>
        <taxon>Rhodobacterales</taxon>
        <taxon>Paracoccaceae</taxon>
        <taxon>Neogemmobacter</taxon>
    </lineage>
</organism>
<dbReference type="Pfam" id="PF17272">
    <property type="entry name" value="DUF5337"/>
    <property type="match status" value="1"/>
</dbReference>
<feature type="transmembrane region" description="Helical" evidence="1">
    <location>
        <begin position="46"/>
        <end position="69"/>
    </location>
</feature>